<evidence type="ECO:0000259" key="2">
    <source>
        <dbReference type="Pfam" id="PF01047"/>
    </source>
</evidence>
<dbReference type="Gene3D" id="1.10.10.10">
    <property type="entry name" value="Winged helix-like DNA-binding domain superfamily/Winged helix DNA-binding domain"/>
    <property type="match status" value="2"/>
</dbReference>
<dbReference type="InterPro" id="IPR036390">
    <property type="entry name" value="WH_DNA-bd_sf"/>
</dbReference>
<feature type="non-terminal residue" evidence="5">
    <location>
        <position position="1"/>
    </location>
</feature>
<organism evidence="5 6">
    <name type="scientific">candidate division TA06 bacterium</name>
    <dbReference type="NCBI Taxonomy" id="2250710"/>
    <lineage>
        <taxon>Bacteria</taxon>
        <taxon>Bacteria division TA06</taxon>
    </lineage>
</organism>
<dbReference type="InterPro" id="IPR011991">
    <property type="entry name" value="ArsR-like_HTH"/>
</dbReference>
<dbReference type="InterPro" id="IPR012334">
    <property type="entry name" value="Pectin_lyas_fold"/>
</dbReference>
<dbReference type="CDD" id="cd00090">
    <property type="entry name" value="HTH_ARSR"/>
    <property type="match status" value="2"/>
</dbReference>
<name>A0A523XJ53_UNCT6</name>
<evidence type="ECO:0000256" key="1">
    <source>
        <dbReference type="SAM" id="Phobius"/>
    </source>
</evidence>
<dbReference type="Pfam" id="PF24266">
    <property type="entry name" value="HTH_HVO_0163_N"/>
    <property type="match status" value="1"/>
</dbReference>
<evidence type="ECO:0000259" key="3">
    <source>
        <dbReference type="Pfam" id="PF05048"/>
    </source>
</evidence>
<dbReference type="SMART" id="SM00710">
    <property type="entry name" value="PbH1"/>
    <property type="match status" value="6"/>
</dbReference>
<dbReference type="SUPFAM" id="SSF46785">
    <property type="entry name" value="Winged helix' DNA-binding domain"/>
    <property type="match status" value="2"/>
</dbReference>
<dbReference type="InterPro" id="IPR007742">
    <property type="entry name" value="NosD_dom"/>
</dbReference>
<feature type="domain" description="Periplasmic copper-binding protein NosD beta helix" evidence="3">
    <location>
        <begin position="371"/>
        <end position="494"/>
    </location>
</feature>
<protein>
    <submittedName>
        <fullName evidence="5">MarR family transcriptional regulator</fullName>
    </submittedName>
</protein>
<comment type="caution">
    <text evidence="5">The sequence shown here is derived from an EMBL/GenBank/DDBJ whole genome shotgun (WGS) entry which is preliminary data.</text>
</comment>
<proteinExistence type="predicted"/>
<dbReference type="InterPro" id="IPR011050">
    <property type="entry name" value="Pectin_lyase_fold/virulence"/>
</dbReference>
<feature type="transmembrane region" description="Helical" evidence="1">
    <location>
        <begin position="624"/>
        <end position="643"/>
    </location>
</feature>
<feature type="domain" description="HTH marR-type" evidence="2">
    <location>
        <begin position="748"/>
        <end position="792"/>
    </location>
</feature>
<evidence type="ECO:0000259" key="4">
    <source>
        <dbReference type="Pfam" id="PF24266"/>
    </source>
</evidence>
<dbReference type="AlphaFoldDB" id="A0A523XJ53"/>
<accession>A0A523XJ53</accession>
<dbReference type="Pfam" id="PF05048">
    <property type="entry name" value="NosD"/>
    <property type="match status" value="2"/>
</dbReference>
<feature type="domain" description="HVO-0163 N-terminal HTH" evidence="4">
    <location>
        <begin position="673"/>
        <end position="730"/>
    </location>
</feature>
<gene>
    <name evidence="5" type="ORF">E3J38_07380</name>
</gene>
<dbReference type="SUPFAM" id="SSF51126">
    <property type="entry name" value="Pectin lyase-like"/>
    <property type="match status" value="1"/>
</dbReference>
<evidence type="ECO:0000313" key="6">
    <source>
        <dbReference type="Proteomes" id="UP000315534"/>
    </source>
</evidence>
<dbReference type="Gene3D" id="2.160.20.10">
    <property type="entry name" value="Single-stranded right-handed beta-helix, Pectin lyase-like"/>
    <property type="match status" value="2"/>
</dbReference>
<dbReference type="PANTHER" id="PTHR36216">
    <property type="entry name" value="TRANSCRIPTIONAL REGULATOR, TRMB"/>
    <property type="match status" value="1"/>
</dbReference>
<dbReference type="EMBL" id="SOIP01000428">
    <property type="protein sequence ID" value="TET79302.1"/>
    <property type="molecule type" value="Genomic_DNA"/>
</dbReference>
<keyword evidence="1" id="KW-0812">Transmembrane</keyword>
<dbReference type="GO" id="GO:0003700">
    <property type="term" value="F:DNA-binding transcription factor activity"/>
    <property type="evidence" value="ECO:0007669"/>
    <property type="project" value="InterPro"/>
</dbReference>
<dbReference type="InterPro" id="IPR056504">
    <property type="entry name" value="HTH_HVO_0163_N"/>
</dbReference>
<keyword evidence="1" id="KW-1133">Transmembrane helix</keyword>
<keyword evidence="1" id="KW-0472">Membrane</keyword>
<feature type="domain" description="Periplasmic copper-binding protein NosD beta helix" evidence="3">
    <location>
        <begin position="233"/>
        <end position="356"/>
    </location>
</feature>
<dbReference type="InterPro" id="IPR036388">
    <property type="entry name" value="WH-like_DNA-bd_sf"/>
</dbReference>
<reference evidence="5 6" key="1">
    <citation type="submission" date="2019-03" db="EMBL/GenBank/DDBJ databases">
        <title>Metabolic potential of uncultured bacteria and archaea associated with petroleum seepage in deep-sea sediments.</title>
        <authorList>
            <person name="Dong X."/>
            <person name="Hubert C."/>
        </authorList>
    </citation>
    <scope>NUCLEOTIDE SEQUENCE [LARGE SCALE GENOMIC DNA]</scope>
    <source>
        <strain evidence="5">E29_bin36</strain>
    </source>
</reference>
<sequence>DRTYLLDSADYFFAAGHNSSLGYRRDLRPSWENSNTTVCTISPLENGSVYFRAKSVGHCRVSATYLNSISNSTGNLTVVSEIDYIIVRDSPDGFGDWVGSREYVITTEHTFYAAGYNNTRGFLEDLEVVWTTSNSVSCGLIYHGNYVTFKAKALGYCQVRADYHGVLLNSTGLLHVVPKPIITVDDDGGADYPTIHEALEAAVNGTIIRIFNGTYFEHLLVNKSVVIEGLDKSNTWVNGSGYGTVFLVTANNVRITGLTIEFSSHGIFLDHVEYTNIDHNTVRWYDYGIYSNYSKRTYIEKNLVTGGSYGIVTNHSDNDAVWNNEISFNDVYGAKDYDSELSKCFNWNYLHHNKIAYYYDPDEDLRPLVLDSNIFEDNEIAILVEQSSSIHITNNTVLRGEKGISILNGSPFVGNNSIADVTYGIELTNSSSYLLGNVIGDSVNGITAFGESPIIEANIIHDSSEYALRLEDIVDASILSNDFGNGRAAISNSSLNQIQVQNSTLQLTNSSWEELDIGKNGIVEIKWWVQLRILSEDGEPISGATLKIVDSQDNVVVESVSDEEGLTPLIALAQERVGETEILNLNPYHCEIEVNGRKQRYELTVDSNQFLSLSFELPAKEQPWLLYMLVALAILASCFVPTMSIERSRYAILTVFMLFYVKLKKEDVLSQFTRGRIYGYIEANPGEHFGAIRKALSLTNGNAVYHLQVLEKQGFVVSKSDGIYKRFYPRGAVLPPNDGAPLSEIHQRILSCIHEAPSIGQKEIANLLGLRQSTLGYQLQKLVKAGLIRRERVGRRVRYYSVKSDKK</sequence>
<dbReference type="Pfam" id="PF01047">
    <property type="entry name" value="MarR"/>
    <property type="match status" value="1"/>
</dbReference>
<dbReference type="InterPro" id="IPR006626">
    <property type="entry name" value="PbH1"/>
</dbReference>
<dbReference type="Proteomes" id="UP000315534">
    <property type="component" value="Unassembled WGS sequence"/>
</dbReference>
<dbReference type="InterPro" id="IPR000835">
    <property type="entry name" value="HTH_MarR-typ"/>
</dbReference>
<evidence type="ECO:0000313" key="5">
    <source>
        <dbReference type="EMBL" id="TET79302.1"/>
    </source>
</evidence>
<dbReference type="PANTHER" id="PTHR36216:SF1">
    <property type="entry name" value="HTH ARSR-TYPE DOMAIN-CONTAINING PROTEIN"/>
    <property type="match status" value="1"/>
</dbReference>